<feature type="transmembrane region" description="Helical" evidence="1">
    <location>
        <begin position="145"/>
        <end position="162"/>
    </location>
</feature>
<gene>
    <name evidence="2" type="ORF">TSPGSL018_9691</name>
</gene>
<feature type="transmembrane region" description="Helical" evidence="1">
    <location>
        <begin position="209"/>
        <end position="229"/>
    </location>
</feature>
<accession>A0A061SCW2</accession>
<evidence type="ECO:0000256" key="1">
    <source>
        <dbReference type="SAM" id="Phobius"/>
    </source>
</evidence>
<dbReference type="AlphaFoldDB" id="A0A061SCW2"/>
<organism evidence="2">
    <name type="scientific">Tetraselmis sp. GSL018</name>
    <dbReference type="NCBI Taxonomy" id="582737"/>
    <lineage>
        <taxon>Eukaryota</taxon>
        <taxon>Viridiplantae</taxon>
        <taxon>Chlorophyta</taxon>
        <taxon>core chlorophytes</taxon>
        <taxon>Chlorodendrophyceae</taxon>
        <taxon>Chlorodendrales</taxon>
        <taxon>Chlorodendraceae</taxon>
        <taxon>Tetraselmis</taxon>
    </lineage>
</organism>
<feature type="transmembrane region" description="Helical" evidence="1">
    <location>
        <begin position="236"/>
        <end position="254"/>
    </location>
</feature>
<name>A0A061SCW2_9CHLO</name>
<keyword evidence="1" id="KW-0812">Transmembrane</keyword>
<feature type="transmembrane region" description="Helical" evidence="1">
    <location>
        <begin position="266"/>
        <end position="288"/>
    </location>
</feature>
<reference evidence="2" key="1">
    <citation type="submission" date="2014-05" db="EMBL/GenBank/DDBJ databases">
        <title>The transcriptome of the halophilic microalga Tetraselmis sp. GSL018 isolated from the Great Salt Lake, Utah.</title>
        <authorList>
            <person name="Jinkerson R.E."/>
            <person name="D'Adamo S."/>
            <person name="Posewitz M.C."/>
        </authorList>
    </citation>
    <scope>NUCLEOTIDE SEQUENCE</scope>
    <source>
        <strain evidence="2">GSL018</strain>
    </source>
</reference>
<evidence type="ECO:0000313" key="2">
    <source>
        <dbReference type="EMBL" id="JAC80700.1"/>
    </source>
</evidence>
<proteinExistence type="predicted"/>
<keyword evidence="1" id="KW-1133">Transmembrane helix</keyword>
<feature type="transmembrane region" description="Helical" evidence="1">
    <location>
        <begin position="174"/>
        <end position="197"/>
    </location>
</feature>
<feature type="transmembrane region" description="Helical" evidence="1">
    <location>
        <begin position="50"/>
        <end position="69"/>
    </location>
</feature>
<keyword evidence="1" id="KW-0472">Membrane</keyword>
<sequence>IIMCSNLCEGFYWLLEEHTGIISRHPWICLLYAAGSFLPSWSSSLSTGETAVTIFLLFCLQIGLPVFIWRCTNHVAILRRAAARVEQGLDVSSSLMLTNSQVQRSYYRWLHQQPWTRLCWFWSLLIFHGIQVKLLYRAAAEKDLCLIRFFGVSIIPAVLLHITRLLEASISSTWLSFLSFSTVLLTWLMLVLCAWSFHGCNASKTGDPYIVSNLPWVISGSVCLGGVILHPRYSAATLLNSAVASVGSWIYTALSHKSETNMDAILFGTSVNCLLSAAAVSMCIASFFHSQEAAMLEKFLRGRRLDPCEGASTASAAAVCPCT</sequence>
<feature type="non-terminal residue" evidence="2">
    <location>
        <position position="1"/>
    </location>
</feature>
<dbReference type="EMBL" id="GBEZ01004524">
    <property type="protein sequence ID" value="JAC80700.1"/>
    <property type="molecule type" value="Transcribed_RNA"/>
</dbReference>
<feature type="transmembrane region" description="Helical" evidence="1">
    <location>
        <begin position="118"/>
        <end position="139"/>
    </location>
</feature>
<protein>
    <submittedName>
        <fullName evidence="2">Uncharacterized protein</fullName>
    </submittedName>
</protein>